<sequence length="236" mass="26503">MAKDRRLYGKFTLDFPDSHKIMPLSDAAFRCLVEATLWSRKQLTDGVLPSRYAVARWSLSVLEELCTNDPENPSLVEVENGYLIHDYAVHQDTREEVEARSARNKAAGQRGGIAKAKRGAKQVASGSLSESLPETETETHKKDTAQTAPKPSVTDPDGFAEWWEIYPKKAGKGQARTAYRKARKAVDAATLLEGAQRYRDDPKRNPEYTKNPATWLNGECWADESTVPVKRPMFDF</sequence>
<dbReference type="Proteomes" id="UP000264051">
    <property type="component" value="Segment"/>
</dbReference>
<proteinExistence type="predicted"/>
<feature type="region of interest" description="Disordered" evidence="1">
    <location>
        <begin position="100"/>
        <end position="158"/>
    </location>
</feature>
<keyword evidence="3" id="KW-1185">Reference proteome</keyword>
<dbReference type="EMBL" id="MH697580">
    <property type="protein sequence ID" value="AXQ51886.1"/>
    <property type="molecule type" value="Genomic_DNA"/>
</dbReference>
<evidence type="ECO:0000313" key="2">
    <source>
        <dbReference type="EMBL" id="AXQ51886.1"/>
    </source>
</evidence>
<accession>A0A385D0M7</accession>
<organism evidence="2 3">
    <name type="scientific">Gordonia phage Catfish</name>
    <dbReference type="NCBI Taxonomy" id="2301538"/>
    <lineage>
        <taxon>Viruses</taxon>
        <taxon>Duplodnaviria</taxon>
        <taxon>Heunggongvirae</taxon>
        <taxon>Uroviricota</taxon>
        <taxon>Caudoviricetes</taxon>
        <taxon>Ruthgordonvirinae</taxon>
        <taxon>Catfishvirus</taxon>
        <taxon>Catfishvirus catfish</taxon>
    </lineage>
</organism>
<reference evidence="3" key="1">
    <citation type="submission" date="2018-07" db="EMBL/GenBank/DDBJ databases">
        <authorList>
            <person name="Byford A.D."/>
            <person name="Nguyen L.Q."/>
            <person name="Alvarez I.A."/>
            <person name="Bhandari M."/>
            <person name="Desselle J.R."/>
            <person name="Duong Q.-N.N."/>
            <person name="Dupree A.F."/>
            <person name="Feroben K.E."/>
            <person name="Garrison M.E."/>
            <person name="Higginbotham J.L."/>
            <person name="Hunter C.W."/>
            <person name="Knight B.A."/>
            <person name="Lee J.A."/>
            <person name="Lewis I.C."/>
            <person name="Long E.L."/>
            <person name="Rimal A."/>
            <person name="Sinnasone S."/>
            <person name="Tandukar J."/>
            <person name="Willis C.E."/>
            <person name="Nguyen A.V."/>
            <person name="Hancock A.M."/>
            <person name="Dicus A.P."/>
            <person name="Gallien G.E."/>
            <person name="Weidemeier A.M.D."/>
            <person name="Gissendanner C.R."/>
            <person name="Findley A.M."/>
            <person name="Bollivar D.W."/>
            <person name="Garlena R.A."/>
            <person name="Russell D.A."/>
            <person name="Pope W.H."/>
            <person name="Jacobs-Sera D."/>
            <person name="Hatfull G.F."/>
        </authorList>
    </citation>
    <scope>NUCLEOTIDE SEQUENCE [LARGE SCALE GENOMIC DNA]</scope>
</reference>
<gene>
    <name evidence="2" type="primary">50</name>
    <name evidence="2" type="ORF">SEA_CATFISH_50</name>
</gene>
<feature type="compositionally biased region" description="Low complexity" evidence="1">
    <location>
        <begin position="125"/>
        <end position="134"/>
    </location>
</feature>
<protein>
    <recommendedName>
        <fullName evidence="4">Helix-turn-helix DNA binding domain protein</fullName>
    </recommendedName>
</protein>
<evidence type="ECO:0000313" key="3">
    <source>
        <dbReference type="Proteomes" id="UP000264051"/>
    </source>
</evidence>
<dbReference type="KEGG" id="vg:63911576"/>
<evidence type="ECO:0008006" key="4">
    <source>
        <dbReference type="Google" id="ProtNLM"/>
    </source>
</evidence>
<dbReference type="GeneID" id="63911576"/>
<dbReference type="RefSeq" id="YP_010050839.1">
    <property type="nucleotide sequence ID" value="NC_054434.1"/>
</dbReference>
<name>A0A385D0M7_9CAUD</name>
<evidence type="ECO:0000256" key="1">
    <source>
        <dbReference type="SAM" id="MobiDB-lite"/>
    </source>
</evidence>